<dbReference type="Gene3D" id="2.60.40.10">
    <property type="entry name" value="Immunoglobulins"/>
    <property type="match status" value="1"/>
</dbReference>
<evidence type="ECO:0000256" key="11">
    <source>
        <dbReference type="ARBA" id="ARBA00033284"/>
    </source>
</evidence>
<evidence type="ECO:0000256" key="6">
    <source>
        <dbReference type="ARBA" id="ARBA00022490"/>
    </source>
</evidence>
<comment type="subcellular location">
    <subcellularLocation>
        <location evidence="1 15">Cytoplasm</location>
    </subcellularLocation>
</comment>
<evidence type="ECO:0000256" key="3">
    <source>
        <dbReference type="ARBA" id="ARBA00008061"/>
    </source>
</evidence>
<dbReference type="Gene3D" id="1.10.10.760">
    <property type="entry name" value="E-set domains of sugar-utilizing enzymes"/>
    <property type="match status" value="1"/>
</dbReference>
<evidence type="ECO:0000256" key="16">
    <source>
        <dbReference type="PIRSR" id="PIRSR006337-2"/>
    </source>
</evidence>
<keyword evidence="20" id="KW-1185">Reference proteome</keyword>
<dbReference type="InterPro" id="IPR013783">
    <property type="entry name" value="Ig-like_fold"/>
</dbReference>
<dbReference type="Proteomes" id="UP000326570">
    <property type="component" value="Unassembled WGS sequence"/>
</dbReference>
<dbReference type="InterPro" id="IPR012768">
    <property type="entry name" value="Trehalose_TreZ"/>
</dbReference>
<evidence type="ECO:0000256" key="13">
    <source>
        <dbReference type="NCBIfam" id="TIGR02402"/>
    </source>
</evidence>
<name>A0A5N1J3Q3_9BACT</name>
<evidence type="ECO:0000256" key="2">
    <source>
        <dbReference type="ARBA" id="ARBA00005199"/>
    </source>
</evidence>
<evidence type="ECO:0000313" key="20">
    <source>
        <dbReference type="Proteomes" id="UP000326570"/>
    </source>
</evidence>
<gene>
    <name evidence="19" type="primary">treZ</name>
    <name evidence="19" type="ORF">F0P94_00120</name>
</gene>
<evidence type="ECO:0000256" key="10">
    <source>
        <dbReference type="ARBA" id="ARBA00032057"/>
    </source>
</evidence>
<keyword evidence="8" id="KW-0119">Carbohydrate metabolism</keyword>
<dbReference type="AlphaFoldDB" id="A0A5N1J3Q3"/>
<dbReference type="CDD" id="cd11325">
    <property type="entry name" value="AmyAc_GTHase"/>
    <property type="match status" value="1"/>
</dbReference>
<dbReference type="Pfam" id="PF00128">
    <property type="entry name" value="Alpha-amylase"/>
    <property type="match status" value="1"/>
</dbReference>
<keyword evidence="9 14" id="KW-0326">Glycosidase</keyword>
<proteinExistence type="inferred from homology"/>
<dbReference type="UniPathway" id="UPA00299"/>
<evidence type="ECO:0000259" key="18">
    <source>
        <dbReference type="SMART" id="SM00642"/>
    </source>
</evidence>
<feature type="binding site" evidence="16">
    <location>
        <begin position="258"/>
        <end position="263"/>
    </location>
    <ligand>
        <name>substrate</name>
    </ligand>
</feature>
<evidence type="ECO:0000256" key="5">
    <source>
        <dbReference type="ARBA" id="ARBA00015938"/>
    </source>
</evidence>
<feature type="active site" description="Proton donor" evidence="15">
    <location>
        <position position="297"/>
    </location>
</feature>
<comment type="pathway">
    <text evidence="2 14">Glycan biosynthesis; trehalose biosynthesis.</text>
</comment>
<feature type="active site" description="Nucleophile" evidence="15">
    <location>
        <position position="260"/>
    </location>
</feature>
<feature type="binding site" evidence="16">
    <location>
        <begin position="390"/>
        <end position="395"/>
    </location>
    <ligand>
        <name>substrate</name>
    </ligand>
</feature>
<comment type="caution">
    <text evidence="19">The sequence shown here is derived from an EMBL/GenBank/DDBJ whole genome shotgun (WGS) entry which is preliminary data.</text>
</comment>
<organism evidence="19 20">
    <name type="scientific">Adhaeribacter soli</name>
    <dbReference type="NCBI Taxonomy" id="2607655"/>
    <lineage>
        <taxon>Bacteria</taxon>
        <taxon>Pseudomonadati</taxon>
        <taxon>Bacteroidota</taxon>
        <taxon>Cytophagia</taxon>
        <taxon>Cytophagales</taxon>
        <taxon>Hymenobacteraceae</taxon>
        <taxon>Adhaeribacter</taxon>
    </lineage>
</organism>
<evidence type="ECO:0000256" key="12">
    <source>
        <dbReference type="ARBA" id="ARBA00034013"/>
    </source>
</evidence>
<dbReference type="InterPro" id="IPR014756">
    <property type="entry name" value="Ig_E-set"/>
</dbReference>
<dbReference type="InterPro" id="IPR017853">
    <property type="entry name" value="GH"/>
</dbReference>
<dbReference type="EC" id="3.2.1.141" evidence="4 13"/>
<dbReference type="RefSeq" id="WP_150901670.1">
    <property type="nucleotide sequence ID" value="NZ_VTWT01000001.1"/>
</dbReference>
<dbReference type="SMART" id="SM00642">
    <property type="entry name" value="Aamy"/>
    <property type="match status" value="1"/>
</dbReference>
<evidence type="ECO:0000256" key="14">
    <source>
        <dbReference type="PIRNR" id="PIRNR006337"/>
    </source>
</evidence>
<keyword evidence="7 14" id="KW-0378">Hydrolase</keyword>
<evidence type="ECO:0000256" key="7">
    <source>
        <dbReference type="ARBA" id="ARBA00022801"/>
    </source>
</evidence>
<evidence type="ECO:0000256" key="15">
    <source>
        <dbReference type="PIRSR" id="PIRSR006337-1"/>
    </source>
</evidence>
<comment type="catalytic activity">
    <reaction evidence="12 14">
        <text>hydrolysis of (1-&gt;4)-alpha-D-glucosidic linkage in 4-alpha-D-[(1-&gt;4)-alpha-D-glucanosyl]n trehalose to yield trehalose and (1-&gt;4)-alpha-D-glucan.</text>
        <dbReference type="EC" id="3.2.1.141"/>
    </reaction>
</comment>
<dbReference type="PANTHER" id="PTHR43651:SF11">
    <property type="entry name" value="MALTO-OLIGOSYLTREHALOSE TREHALOHYDROLASE"/>
    <property type="match status" value="1"/>
</dbReference>
<protein>
    <recommendedName>
        <fullName evidence="5 13">Malto-oligosyltrehalose trehalohydrolase</fullName>
        <shortName evidence="14">MTHase</shortName>
        <ecNumber evidence="4 13">3.2.1.141</ecNumber>
    </recommendedName>
    <alternativeName>
        <fullName evidence="11 14">4-alpha-D-((1-&gt;4)-alpha-D-glucano)trehalose trehalohydrolase</fullName>
    </alternativeName>
    <alternativeName>
        <fullName evidence="10 14">Maltooligosyl trehalose trehalohydrolase</fullName>
    </alternativeName>
</protein>
<evidence type="ECO:0000256" key="9">
    <source>
        <dbReference type="ARBA" id="ARBA00023295"/>
    </source>
</evidence>
<feature type="site" description="Transition state stabilizer" evidence="17">
    <location>
        <position position="391"/>
    </location>
</feature>
<sequence>MKRIGATYLGNGRCTFSVWAPEKKKMFLQLVAPENRKIAMQPAPEGYFTLTEDNISRRARYFFMPEGEEKYPDPASYFQPEGVHGPSEVVDHSAFPWQDQTWKSPPLKELILYELHVGTFTPEGTFEAIIPRLKELTDTGINALELMPVNQFPGSRNWGYDGVYPYSVHESYGGPEKLKELVNACHAHGIAVFLDVVYNHLGPEGNYFEKFGPYFTDKYTTPWGKAFNFDGEWSDEVREYFINNALYWFETYHLDGLRLDAIHMAFDLGAVHIWEVLSSRVKTLEEKLGRPLHLTAECDFNSPKVIKHPEAGGFGFDAQWLDDFNHALYVMLDEKGRERYYDYGQLEQVAKAYTDGFVHSGEYVKFRKRRHGVSSAGVPGEKFIVFNQNHDQVGNRVKGERLSLLVDFERLKIAAAAILLAPYVPMLFMGEEYAEEAPFFYFVSHSDKKLIEAVRQGRQKEFAAFGFNEGPPDAQAPETFNRCKLNWEKRKTGKHNVMLHWHQHLISLRKTHPVLHNFCKNDVRVNLLGQAGFELHRQAVGGQKHLLCLFNLTEEVISYTFPAWSEKWQKIVDSKEGKWLETKDLVAKLLPDAAKAGTNVQLPLLSVTVYESLESTKGE</sequence>
<accession>A0A5N1J3Q3</accession>
<dbReference type="PIRSF" id="PIRSF006337">
    <property type="entry name" value="Trehalose_TreZ"/>
    <property type="match status" value="1"/>
</dbReference>
<evidence type="ECO:0000256" key="1">
    <source>
        <dbReference type="ARBA" id="ARBA00004496"/>
    </source>
</evidence>
<dbReference type="SUPFAM" id="SSF51445">
    <property type="entry name" value="(Trans)glycosidases"/>
    <property type="match status" value="1"/>
</dbReference>
<evidence type="ECO:0000256" key="17">
    <source>
        <dbReference type="PIRSR" id="PIRSR006337-3"/>
    </source>
</evidence>
<dbReference type="EMBL" id="VTWT01000001">
    <property type="protein sequence ID" value="KAA9345531.1"/>
    <property type="molecule type" value="Genomic_DNA"/>
</dbReference>
<evidence type="ECO:0000313" key="19">
    <source>
        <dbReference type="EMBL" id="KAA9345531.1"/>
    </source>
</evidence>
<dbReference type="InterPro" id="IPR044901">
    <property type="entry name" value="Trehalose_TreZ_E-set_sf"/>
</dbReference>
<reference evidence="19 20" key="1">
    <citation type="submission" date="2019-09" db="EMBL/GenBank/DDBJ databases">
        <title>Genome sequence of Adhaeribacter sp. M2.</title>
        <authorList>
            <person name="Srinivasan S."/>
        </authorList>
    </citation>
    <scope>NUCLEOTIDE SEQUENCE [LARGE SCALE GENOMIC DNA]</scope>
    <source>
        <strain evidence="19 20">M2</strain>
    </source>
</reference>
<dbReference type="GO" id="GO:0005737">
    <property type="term" value="C:cytoplasm"/>
    <property type="evidence" value="ECO:0007669"/>
    <property type="project" value="UniProtKB-SubCell"/>
</dbReference>
<dbReference type="NCBIfam" id="TIGR02402">
    <property type="entry name" value="trehalose_TreZ"/>
    <property type="match status" value="1"/>
</dbReference>
<dbReference type="SUPFAM" id="SSF81296">
    <property type="entry name" value="E set domains"/>
    <property type="match status" value="1"/>
</dbReference>
<evidence type="ECO:0000256" key="4">
    <source>
        <dbReference type="ARBA" id="ARBA00012268"/>
    </source>
</evidence>
<feature type="binding site" evidence="16">
    <location>
        <begin position="322"/>
        <end position="326"/>
    </location>
    <ligand>
        <name>substrate</name>
    </ligand>
</feature>
<dbReference type="GO" id="GO:0005992">
    <property type="term" value="P:trehalose biosynthetic process"/>
    <property type="evidence" value="ECO:0007669"/>
    <property type="project" value="UniProtKB-UniRule"/>
</dbReference>
<dbReference type="Gene3D" id="3.20.20.80">
    <property type="entry name" value="Glycosidases"/>
    <property type="match status" value="1"/>
</dbReference>
<feature type="domain" description="Glycosyl hydrolase family 13 catalytic" evidence="18">
    <location>
        <begin position="114"/>
        <end position="458"/>
    </location>
</feature>
<dbReference type="CDD" id="cd02853">
    <property type="entry name" value="E_set_MTHase_like_N"/>
    <property type="match status" value="1"/>
</dbReference>
<dbReference type="InterPro" id="IPR006047">
    <property type="entry name" value="GH13_cat_dom"/>
</dbReference>
<dbReference type="GO" id="GO:0033942">
    <property type="term" value="F:4-alpha-D-(1-&gt;4)-alpha-D-glucanotrehalose trehalohydrolase activity"/>
    <property type="evidence" value="ECO:0007669"/>
    <property type="project" value="UniProtKB-EC"/>
</dbReference>
<evidence type="ECO:0000256" key="8">
    <source>
        <dbReference type="ARBA" id="ARBA00023277"/>
    </source>
</evidence>
<dbReference type="PANTHER" id="PTHR43651">
    <property type="entry name" value="1,4-ALPHA-GLUCAN-BRANCHING ENZYME"/>
    <property type="match status" value="1"/>
</dbReference>
<keyword evidence="6" id="KW-0963">Cytoplasm</keyword>
<comment type="similarity">
    <text evidence="3 14">Belongs to the glycosyl hydrolase 13 family.</text>
</comment>